<dbReference type="GO" id="GO:0045717">
    <property type="term" value="P:negative regulation of fatty acid biosynthetic process"/>
    <property type="evidence" value="ECO:0007669"/>
    <property type="project" value="UniProtKB-ARBA"/>
</dbReference>
<dbReference type="InterPro" id="IPR011009">
    <property type="entry name" value="Kinase-like_dom_sf"/>
</dbReference>
<feature type="domain" description="PASTA" evidence="21">
    <location>
        <begin position="493"/>
        <end position="558"/>
    </location>
</feature>
<dbReference type="FunFam" id="1.10.510.10:FF:000021">
    <property type="entry name" value="Serine/threonine protein kinase"/>
    <property type="match status" value="1"/>
</dbReference>
<dbReference type="InterPro" id="IPR017441">
    <property type="entry name" value="Protein_kinase_ATP_BS"/>
</dbReference>
<evidence type="ECO:0000256" key="7">
    <source>
        <dbReference type="ARBA" id="ARBA00022679"/>
    </source>
</evidence>
<feature type="transmembrane region" description="Helical" evidence="19">
    <location>
        <begin position="334"/>
        <end position="356"/>
    </location>
</feature>
<keyword evidence="10 17" id="KW-0547">Nucleotide-binding</keyword>
<evidence type="ECO:0000256" key="8">
    <source>
        <dbReference type="ARBA" id="ARBA00022692"/>
    </source>
</evidence>
<dbReference type="PANTHER" id="PTHR43289">
    <property type="entry name" value="MITOGEN-ACTIVATED PROTEIN KINASE KINASE KINASE 20-RELATED"/>
    <property type="match status" value="1"/>
</dbReference>
<keyword evidence="12 17" id="KW-0067">ATP-binding</keyword>
<evidence type="ECO:0000256" key="17">
    <source>
        <dbReference type="PROSITE-ProRule" id="PRU10141"/>
    </source>
</evidence>
<evidence type="ECO:0000256" key="3">
    <source>
        <dbReference type="ARBA" id="ARBA00014672"/>
    </source>
</evidence>
<evidence type="ECO:0000256" key="9">
    <source>
        <dbReference type="ARBA" id="ARBA00022737"/>
    </source>
</evidence>
<dbReference type="GO" id="GO:0005524">
    <property type="term" value="F:ATP binding"/>
    <property type="evidence" value="ECO:0007669"/>
    <property type="project" value="UniProtKB-UniRule"/>
</dbReference>
<keyword evidence="6" id="KW-0597">Phosphoprotein</keyword>
<keyword evidence="9" id="KW-0677">Repeat</keyword>
<feature type="compositionally biased region" description="Polar residues" evidence="18">
    <location>
        <begin position="391"/>
        <end position="401"/>
    </location>
</feature>
<evidence type="ECO:0000259" key="20">
    <source>
        <dbReference type="PROSITE" id="PS50011"/>
    </source>
</evidence>
<dbReference type="PROSITE" id="PS50011">
    <property type="entry name" value="PROTEIN_KINASE_DOM"/>
    <property type="match status" value="1"/>
</dbReference>
<dbReference type="Proteomes" id="UP000467193">
    <property type="component" value="Chromosome"/>
</dbReference>
<evidence type="ECO:0000256" key="1">
    <source>
        <dbReference type="ARBA" id="ARBA00004162"/>
    </source>
</evidence>
<comment type="catalytic activity">
    <reaction evidence="15">
        <text>L-threonyl-[protein] + ATP = O-phospho-L-threonyl-[protein] + ADP + H(+)</text>
        <dbReference type="Rhea" id="RHEA:46608"/>
        <dbReference type="Rhea" id="RHEA-COMP:11060"/>
        <dbReference type="Rhea" id="RHEA-COMP:11605"/>
        <dbReference type="ChEBI" id="CHEBI:15378"/>
        <dbReference type="ChEBI" id="CHEBI:30013"/>
        <dbReference type="ChEBI" id="CHEBI:30616"/>
        <dbReference type="ChEBI" id="CHEBI:61977"/>
        <dbReference type="ChEBI" id="CHEBI:456216"/>
        <dbReference type="EC" id="2.7.11.1"/>
    </reaction>
</comment>
<keyword evidence="5" id="KW-0723">Serine/threonine-protein kinase</keyword>
<comment type="catalytic activity">
    <reaction evidence="16">
        <text>L-seryl-[protein] + ATP = O-phospho-L-seryl-[protein] + ADP + H(+)</text>
        <dbReference type="Rhea" id="RHEA:17989"/>
        <dbReference type="Rhea" id="RHEA-COMP:9863"/>
        <dbReference type="Rhea" id="RHEA-COMP:11604"/>
        <dbReference type="ChEBI" id="CHEBI:15378"/>
        <dbReference type="ChEBI" id="CHEBI:29999"/>
        <dbReference type="ChEBI" id="CHEBI:30616"/>
        <dbReference type="ChEBI" id="CHEBI:83421"/>
        <dbReference type="ChEBI" id="CHEBI:456216"/>
        <dbReference type="EC" id="2.7.11.1"/>
    </reaction>
</comment>
<comment type="subcellular location">
    <subcellularLocation>
        <location evidence="1">Cell membrane</location>
        <topology evidence="1">Single-pass membrane protein</topology>
    </subcellularLocation>
</comment>
<feature type="domain" description="PASTA" evidence="21">
    <location>
        <begin position="425"/>
        <end position="492"/>
    </location>
</feature>
<proteinExistence type="predicted"/>
<dbReference type="InterPro" id="IPR008271">
    <property type="entry name" value="Ser/Thr_kinase_AS"/>
</dbReference>
<dbReference type="Gene3D" id="3.30.10.20">
    <property type="match status" value="4"/>
</dbReference>
<dbReference type="Gene3D" id="3.30.200.20">
    <property type="entry name" value="Phosphorylase Kinase, domain 1"/>
    <property type="match status" value="1"/>
</dbReference>
<feature type="region of interest" description="Disordered" evidence="18">
    <location>
        <begin position="381"/>
        <end position="401"/>
    </location>
</feature>
<evidence type="ECO:0000256" key="18">
    <source>
        <dbReference type="SAM" id="MobiDB-lite"/>
    </source>
</evidence>
<dbReference type="Gene3D" id="1.10.510.10">
    <property type="entry name" value="Transferase(Phosphotransferase) domain 1"/>
    <property type="match status" value="1"/>
</dbReference>
<dbReference type="PANTHER" id="PTHR43289:SF6">
    <property type="entry name" value="SERINE_THREONINE-PROTEIN KINASE NEKL-3"/>
    <property type="match status" value="1"/>
</dbReference>
<evidence type="ECO:0000313" key="23">
    <source>
        <dbReference type="Proteomes" id="UP000467193"/>
    </source>
</evidence>
<dbReference type="InterPro" id="IPR000719">
    <property type="entry name" value="Prot_kinase_dom"/>
</dbReference>
<dbReference type="FunFam" id="3.30.200.20:FF:000035">
    <property type="entry name" value="Serine/threonine protein kinase Stk1"/>
    <property type="match status" value="1"/>
</dbReference>
<evidence type="ECO:0000256" key="6">
    <source>
        <dbReference type="ARBA" id="ARBA00022553"/>
    </source>
</evidence>
<feature type="compositionally biased region" description="Basic and acidic residues" evidence="18">
    <location>
        <begin position="381"/>
        <end position="390"/>
    </location>
</feature>
<feature type="compositionally biased region" description="Basic and acidic residues" evidence="18">
    <location>
        <begin position="305"/>
        <end position="315"/>
    </location>
</feature>
<feature type="compositionally biased region" description="Polar residues" evidence="18">
    <location>
        <begin position="470"/>
        <end position="485"/>
    </location>
</feature>
<evidence type="ECO:0000256" key="16">
    <source>
        <dbReference type="ARBA" id="ARBA00048679"/>
    </source>
</evidence>
<evidence type="ECO:0000256" key="2">
    <source>
        <dbReference type="ARBA" id="ARBA00012513"/>
    </source>
</evidence>
<organism evidence="22 23">
    <name type="scientific">Mycolicibacterium sediminis</name>
    <dbReference type="NCBI Taxonomy" id="1286180"/>
    <lineage>
        <taxon>Bacteria</taxon>
        <taxon>Bacillati</taxon>
        <taxon>Actinomycetota</taxon>
        <taxon>Actinomycetes</taxon>
        <taxon>Mycobacteriales</taxon>
        <taxon>Mycobacteriaceae</taxon>
        <taxon>Mycolicibacterium</taxon>
    </lineage>
</organism>
<protein>
    <recommendedName>
        <fullName evidence="3">Serine/threonine-protein kinase PknB</fullName>
        <ecNumber evidence="2">2.7.11.1</ecNumber>
    </recommendedName>
</protein>
<sequence>MSTPQRLSDRYELGDIIGLGGMAEVHLARDLRLHRDVAVKVLRVDLARDPQFQLRFKREAKNAAALNHPAIVAVHDTGDAETSHGLLPYIVMEYVDGVTLRDIVRTDGPLAPRRAIEIIADVCQALNFSHQHGIVHRDVKPANVMISKTGAVKVMDFGIARALSDAGNSLTATATVIGTAQYLSPEQASGETVDARSDVYSLGCVLYELLTGDPPFIGDSPISVAYQHVRVEPTPPSRRQAGISPALDAVVLKSLAKKPDERYQSAAEMRSDLIRVHGGEAPKALGDTPPRATPTGRHAAAPPPRDPHPAADHDTQPATRQPDAPPRRSSTRRWSIVAVALLSVVAVIAAVSITVFGGGKDLRVPDVGGRTEAAAVAELRSRGFETRSQEQTDSNVPSGTVIDTSPAADAEAATGDEIVVNVSSGPPQSQIPDVENLTPEDAESRLRQAGFENLTRTADQSAPELKDRVLSTSPPAGSSTGNTTRVEIVVGSGPDSKPVPDVKRRPAEVAEDILRADGFTSPFRVTVDSPLPAGEVVDTSPSAGQVAAVDSVIQVQVSLANQFVMPDLKNQFWDEAQQRLQSMGWTGGMDRGPDVPGGDAGRARVVAQDPPAGAGVAFGGRVTLSFGS</sequence>
<dbReference type="EC" id="2.7.11.1" evidence="2"/>
<dbReference type="AlphaFoldDB" id="A0A7I7QUG8"/>
<dbReference type="SUPFAM" id="SSF56112">
    <property type="entry name" value="Protein kinase-like (PK-like)"/>
    <property type="match status" value="1"/>
</dbReference>
<feature type="binding site" evidence="17">
    <location>
        <position position="40"/>
    </location>
    <ligand>
        <name>ATP</name>
        <dbReference type="ChEBI" id="CHEBI:30616"/>
    </ligand>
</feature>
<dbReference type="Pfam" id="PF03793">
    <property type="entry name" value="PASTA"/>
    <property type="match status" value="4"/>
</dbReference>
<dbReference type="Pfam" id="PF00069">
    <property type="entry name" value="Pkinase"/>
    <property type="match status" value="1"/>
</dbReference>
<evidence type="ECO:0000256" key="10">
    <source>
        <dbReference type="ARBA" id="ARBA00022741"/>
    </source>
</evidence>
<evidence type="ECO:0000256" key="13">
    <source>
        <dbReference type="ARBA" id="ARBA00022989"/>
    </source>
</evidence>
<evidence type="ECO:0000256" key="14">
    <source>
        <dbReference type="ARBA" id="ARBA00023136"/>
    </source>
</evidence>
<keyword evidence="4" id="KW-1003">Cell membrane</keyword>
<evidence type="ECO:0000256" key="11">
    <source>
        <dbReference type="ARBA" id="ARBA00022777"/>
    </source>
</evidence>
<evidence type="ECO:0000259" key="21">
    <source>
        <dbReference type="PROSITE" id="PS51178"/>
    </source>
</evidence>
<feature type="domain" description="PASTA" evidence="21">
    <location>
        <begin position="359"/>
        <end position="424"/>
    </location>
</feature>
<dbReference type="CDD" id="cd14014">
    <property type="entry name" value="STKc_PknB_like"/>
    <property type="match status" value="1"/>
</dbReference>
<evidence type="ECO:0000256" key="5">
    <source>
        <dbReference type="ARBA" id="ARBA00022527"/>
    </source>
</evidence>
<feature type="region of interest" description="Disordered" evidence="18">
    <location>
        <begin position="280"/>
        <end position="330"/>
    </location>
</feature>
<keyword evidence="14 19" id="KW-0472">Membrane</keyword>
<dbReference type="KEGG" id="msei:MSEDJ_36320"/>
<dbReference type="EMBL" id="AP022588">
    <property type="protein sequence ID" value="BBY29536.1"/>
    <property type="molecule type" value="Genomic_DNA"/>
</dbReference>
<keyword evidence="7" id="KW-0808">Transferase</keyword>
<evidence type="ECO:0000256" key="19">
    <source>
        <dbReference type="SAM" id="Phobius"/>
    </source>
</evidence>
<feature type="domain" description="Protein kinase" evidence="20">
    <location>
        <begin position="11"/>
        <end position="274"/>
    </location>
</feature>
<dbReference type="GO" id="GO:0004674">
    <property type="term" value="F:protein serine/threonine kinase activity"/>
    <property type="evidence" value="ECO:0007669"/>
    <property type="project" value="UniProtKB-KW"/>
</dbReference>
<dbReference type="GO" id="GO:0005886">
    <property type="term" value="C:plasma membrane"/>
    <property type="evidence" value="ECO:0007669"/>
    <property type="project" value="UniProtKB-SubCell"/>
</dbReference>
<keyword evidence="11 22" id="KW-0418">Kinase</keyword>
<name>A0A7I7QUG8_9MYCO</name>
<dbReference type="PROSITE" id="PS00108">
    <property type="entry name" value="PROTEIN_KINASE_ST"/>
    <property type="match status" value="1"/>
</dbReference>
<dbReference type="RefSeq" id="WP_163798391.1">
    <property type="nucleotide sequence ID" value="NZ_AP022588.1"/>
</dbReference>
<dbReference type="SMART" id="SM00220">
    <property type="entry name" value="S_TKc"/>
    <property type="match status" value="1"/>
</dbReference>
<dbReference type="CDD" id="cd06577">
    <property type="entry name" value="PASTA_pknB"/>
    <property type="match status" value="4"/>
</dbReference>
<keyword evidence="23" id="KW-1185">Reference proteome</keyword>
<dbReference type="NCBIfam" id="NF033483">
    <property type="entry name" value="PknB_PASTA_kin"/>
    <property type="match status" value="1"/>
</dbReference>
<accession>A0A7I7QUG8</accession>
<dbReference type="SMART" id="SM00740">
    <property type="entry name" value="PASTA"/>
    <property type="match status" value="4"/>
</dbReference>
<feature type="domain" description="PASTA" evidence="21">
    <location>
        <begin position="559"/>
        <end position="628"/>
    </location>
</feature>
<keyword evidence="8 19" id="KW-0812">Transmembrane</keyword>
<dbReference type="PROSITE" id="PS51178">
    <property type="entry name" value="PASTA"/>
    <property type="match status" value="4"/>
</dbReference>
<reference evidence="22 23" key="1">
    <citation type="journal article" date="2019" name="Emerg. Microbes Infect.">
        <title>Comprehensive subspecies identification of 175 nontuberculous mycobacteria species based on 7547 genomic profiles.</title>
        <authorList>
            <person name="Matsumoto Y."/>
            <person name="Kinjo T."/>
            <person name="Motooka D."/>
            <person name="Nabeya D."/>
            <person name="Jung N."/>
            <person name="Uechi K."/>
            <person name="Horii T."/>
            <person name="Iida T."/>
            <person name="Fujita J."/>
            <person name="Nakamura S."/>
        </authorList>
    </citation>
    <scope>NUCLEOTIDE SEQUENCE [LARGE SCALE GENOMIC DNA]</scope>
    <source>
        <strain evidence="22 23">JCM 17899</strain>
    </source>
</reference>
<evidence type="ECO:0000313" key="22">
    <source>
        <dbReference type="EMBL" id="BBY29536.1"/>
    </source>
</evidence>
<keyword evidence="13 19" id="KW-1133">Transmembrane helix</keyword>
<dbReference type="InterPro" id="IPR005543">
    <property type="entry name" value="PASTA_dom"/>
</dbReference>
<dbReference type="PROSITE" id="PS00107">
    <property type="entry name" value="PROTEIN_KINASE_ATP"/>
    <property type="match status" value="1"/>
</dbReference>
<gene>
    <name evidence="22" type="primary">pknB_3</name>
    <name evidence="22" type="ORF">MSEDJ_36320</name>
</gene>
<evidence type="ECO:0000256" key="4">
    <source>
        <dbReference type="ARBA" id="ARBA00022475"/>
    </source>
</evidence>
<feature type="region of interest" description="Disordered" evidence="18">
    <location>
        <begin position="456"/>
        <end position="503"/>
    </location>
</feature>
<evidence type="ECO:0000256" key="15">
    <source>
        <dbReference type="ARBA" id="ARBA00047899"/>
    </source>
</evidence>
<evidence type="ECO:0000256" key="12">
    <source>
        <dbReference type="ARBA" id="ARBA00022840"/>
    </source>
</evidence>